<dbReference type="NCBIfam" id="TIGR03519">
    <property type="entry name" value="T9SS_PorP_fam"/>
    <property type="match status" value="1"/>
</dbReference>
<dbReference type="PROSITE" id="PS51257">
    <property type="entry name" value="PROKAR_LIPOPROTEIN"/>
    <property type="match status" value="1"/>
</dbReference>
<reference evidence="2" key="1">
    <citation type="journal article" date="2019" name="Int. J. Syst. Evol. Microbiol.">
        <title>The Global Catalogue of Microorganisms (GCM) 10K type strain sequencing project: providing services to taxonomists for standard genome sequencing and annotation.</title>
        <authorList>
            <consortium name="The Broad Institute Genomics Platform"/>
            <consortium name="The Broad Institute Genome Sequencing Center for Infectious Disease"/>
            <person name="Wu L."/>
            <person name="Ma J."/>
        </authorList>
    </citation>
    <scope>NUCLEOTIDE SEQUENCE [LARGE SCALE GENOMIC DNA]</scope>
    <source>
        <strain evidence="2">CGMCC 4.7466</strain>
    </source>
</reference>
<evidence type="ECO:0000313" key="1">
    <source>
        <dbReference type="EMBL" id="MFC4874520.1"/>
    </source>
</evidence>
<dbReference type="Pfam" id="PF11751">
    <property type="entry name" value="PorP_SprF"/>
    <property type="match status" value="1"/>
</dbReference>
<organism evidence="1 2">
    <name type="scientific">Negadavirga shengliensis</name>
    <dbReference type="NCBI Taxonomy" id="1389218"/>
    <lineage>
        <taxon>Bacteria</taxon>
        <taxon>Pseudomonadati</taxon>
        <taxon>Bacteroidota</taxon>
        <taxon>Cytophagia</taxon>
        <taxon>Cytophagales</taxon>
        <taxon>Cyclobacteriaceae</taxon>
        <taxon>Negadavirga</taxon>
    </lineage>
</organism>
<dbReference type="RefSeq" id="WP_377068444.1">
    <property type="nucleotide sequence ID" value="NZ_JBHSJJ010000018.1"/>
</dbReference>
<dbReference type="EMBL" id="JBHSJJ010000018">
    <property type="protein sequence ID" value="MFC4874520.1"/>
    <property type="molecule type" value="Genomic_DNA"/>
</dbReference>
<accession>A0ABV9T9A1</accession>
<dbReference type="Proteomes" id="UP001595818">
    <property type="component" value="Unassembled WGS sequence"/>
</dbReference>
<dbReference type="InterPro" id="IPR019861">
    <property type="entry name" value="PorP/SprF_Bacteroidetes"/>
</dbReference>
<comment type="caution">
    <text evidence="1">The sequence shown here is derived from an EMBL/GenBank/DDBJ whole genome shotgun (WGS) entry which is preliminary data.</text>
</comment>
<name>A0ABV9T9A1_9BACT</name>
<keyword evidence="2" id="KW-1185">Reference proteome</keyword>
<evidence type="ECO:0000313" key="2">
    <source>
        <dbReference type="Proteomes" id="UP001595818"/>
    </source>
</evidence>
<sequence>MKGVFYIWIILFLFGCYAQLKGQDMQFSQFYASPLYLNPAFTGSTEWTRIGLNYRNQWPGLDHSFHTMSAYFDHFIEHKKSGIGVMVNGTRDTFAQLQNMEVGLLYSYRLQLGKERYLHMGLQTGFVNRSVNVENIILGTQLDIDRGIVIGDGLSWIDDESQRSHIDINTGLYYYDEKFWLGAAAHHLTRPYISYMEVDLNRLPIRYSLHGGVRFKLYSSSIFDQINNLSQERTLSVAFNYKRQGLFDQLDFGTEFYLEPVVFGIWYRGLPTKNSLPNNEAIIGLLGFSFPNDLEMGYSYDFTVSRLGWRNSGGAHEVSIRYTFRNYKTGKKRDRVIPGFKY</sequence>
<gene>
    <name evidence="1" type="ORF">ACFPFU_22645</name>
</gene>
<proteinExistence type="predicted"/>
<protein>
    <submittedName>
        <fullName evidence="1">Type IX secretion system membrane protein PorP/SprF</fullName>
    </submittedName>
</protein>